<dbReference type="GO" id="GO:0006633">
    <property type="term" value="P:fatty acid biosynthetic process"/>
    <property type="evidence" value="ECO:0007669"/>
    <property type="project" value="UniProtKB-UniRule"/>
</dbReference>
<accession>B5Y7W3</accession>
<evidence type="ECO:0000256" key="6">
    <source>
        <dbReference type="ARBA" id="ARBA00023209"/>
    </source>
</evidence>
<dbReference type="GO" id="GO:0043811">
    <property type="term" value="F:phosphate:acyl-[acyl carrier protein] acyltransferase activity"/>
    <property type="evidence" value="ECO:0007669"/>
    <property type="project" value="UniProtKB-UniRule"/>
</dbReference>
<keyword evidence="6 10" id="KW-0594">Phospholipid biosynthesis</keyword>
<dbReference type="InterPro" id="IPR003664">
    <property type="entry name" value="FA_synthesis"/>
</dbReference>
<comment type="pathway">
    <text evidence="10">Lipid metabolism; phospholipid metabolism.</text>
</comment>
<dbReference type="STRING" id="309798.COPRO5265_0501"/>
<reference evidence="11 12" key="2">
    <citation type="journal article" date="2014" name="Genome Announc.">
        <title>Complete Genome Sequence of Coprothermobacter proteolyticus DSM 5265.</title>
        <authorList>
            <person name="Alexiev A."/>
            <person name="Coil D.A."/>
            <person name="Badger J.H."/>
            <person name="Enticknap J."/>
            <person name="Ward N."/>
            <person name="Robb F.T."/>
            <person name="Eisen J.A."/>
        </authorList>
    </citation>
    <scope>NUCLEOTIDE SEQUENCE [LARGE SCALE GENOMIC DNA]</scope>
    <source>
        <strain evidence="12">ATCC 35245 / DSM 5265 / OCM 4 / BT</strain>
    </source>
</reference>
<dbReference type="AlphaFoldDB" id="B5Y7W3"/>
<sequence length="331" mass="36130">MKIALDLMGADQPPGVLLEGVYRYAHDHRDEDELLVLVSKGEVVRDSSSVRVVYCDEVVKQEDEPTVVLRKRNSSMCKGLEMVASGEVEGLISFGNTGALVIGGVAYVKRLEAHIRPAICVAMPSVQGSTWVFVDAGANADVDPADLLDFAAYGCAYYKSLEGHDAESVALLNVGKERHKGSKLIQEAAKLMTDVPEFVGFVEPDQLLLPAVNVVVTWGLLGNVFLKTAEGVLEVVKHTLKDISQKGLKEKIGLGLVKGSLYQTFKKFDYRTYGVSPILGLKGNVLKGHGKSDPEAVYNALRTGKLLMERNTIGAVKEELVRWREKRSSRS</sequence>
<dbReference type="Pfam" id="PF02504">
    <property type="entry name" value="FA_synthesis"/>
    <property type="match status" value="1"/>
</dbReference>
<evidence type="ECO:0000256" key="10">
    <source>
        <dbReference type="HAMAP-Rule" id="MF_00019"/>
    </source>
</evidence>
<dbReference type="OrthoDB" id="9806408at2"/>
<evidence type="ECO:0000256" key="7">
    <source>
        <dbReference type="ARBA" id="ARBA00023264"/>
    </source>
</evidence>
<evidence type="ECO:0000256" key="4">
    <source>
        <dbReference type="ARBA" id="ARBA00022679"/>
    </source>
</evidence>
<proteinExistence type="inferred from homology"/>
<name>B5Y7W3_COPPD</name>
<dbReference type="GO" id="GO:0005737">
    <property type="term" value="C:cytoplasm"/>
    <property type="evidence" value="ECO:0007669"/>
    <property type="project" value="UniProtKB-SubCell"/>
</dbReference>
<dbReference type="Gene3D" id="3.40.718.10">
    <property type="entry name" value="Isopropylmalate Dehydrogenase"/>
    <property type="match status" value="1"/>
</dbReference>
<dbReference type="GO" id="GO:0008654">
    <property type="term" value="P:phospholipid biosynthetic process"/>
    <property type="evidence" value="ECO:0007669"/>
    <property type="project" value="UniProtKB-KW"/>
</dbReference>
<dbReference type="UniPathway" id="UPA00085"/>
<comment type="subcellular location">
    <subcellularLocation>
        <location evidence="10">Cytoplasm</location>
    </subcellularLocation>
    <text evidence="10">Associated with the membrane possibly through PlsY.</text>
</comment>
<protein>
    <recommendedName>
        <fullName evidence="8 10">Phosphate acyltransferase</fullName>
        <ecNumber evidence="8 10">2.3.1.274</ecNumber>
    </recommendedName>
    <alternativeName>
        <fullName evidence="10">Acyl-ACP phosphotransacylase</fullName>
    </alternativeName>
    <alternativeName>
        <fullName evidence="10">Acyl-[acyl-carrier-protein]--phosphate acyltransferase</fullName>
    </alternativeName>
    <alternativeName>
        <fullName evidence="10">Phosphate-acyl-ACP acyltransferase</fullName>
    </alternativeName>
</protein>
<evidence type="ECO:0000313" key="12">
    <source>
        <dbReference type="Proteomes" id="UP000001732"/>
    </source>
</evidence>
<dbReference type="RefSeq" id="WP_012543972.1">
    <property type="nucleotide sequence ID" value="NC_011295.1"/>
</dbReference>
<evidence type="ECO:0000256" key="9">
    <source>
        <dbReference type="ARBA" id="ARBA00046608"/>
    </source>
</evidence>
<dbReference type="HAMAP" id="MF_00019">
    <property type="entry name" value="PlsX"/>
    <property type="match status" value="1"/>
</dbReference>
<keyword evidence="2 10" id="KW-0963">Cytoplasm</keyword>
<evidence type="ECO:0000256" key="2">
    <source>
        <dbReference type="ARBA" id="ARBA00022490"/>
    </source>
</evidence>
<dbReference type="PANTHER" id="PTHR30100:SF1">
    <property type="entry name" value="PHOSPHATE ACYLTRANSFERASE"/>
    <property type="match status" value="1"/>
</dbReference>
<gene>
    <name evidence="11" type="primary">plsX2</name>
    <name evidence="10" type="synonym">plsX</name>
    <name evidence="11" type="ordered locus">COPRO5265_0501</name>
</gene>
<reference evidence="12" key="1">
    <citation type="submission" date="2008-08" db="EMBL/GenBank/DDBJ databases">
        <title>The complete genome sequence of Coprothermobacter proteolyticus strain ATCC 5245 / DSM 5265 / BT.</title>
        <authorList>
            <person name="Dodson R.J."/>
            <person name="Durkin A.S."/>
            <person name="Wu M."/>
            <person name="Eisen J."/>
            <person name="Sutton G."/>
        </authorList>
    </citation>
    <scope>NUCLEOTIDE SEQUENCE [LARGE SCALE GENOMIC DNA]</scope>
    <source>
        <strain evidence="12">ATCC 35245 / DSM 5265 / OCM 4 / BT</strain>
    </source>
</reference>
<keyword evidence="4 10" id="KW-0808">Transferase</keyword>
<dbReference type="EMBL" id="CP001145">
    <property type="protein sequence ID" value="ACI17320.1"/>
    <property type="molecule type" value="Genomic_DNA"/>
</dbReference>
<comment type="subunit">
    <text evidence="9 10">Homodimer. Probably interacts with PlsY.</text>
</comment>
<dbReference type="PIRSF" id="PIRSF002465">
    <property type="entry name" value="Phsphlp_syn_PlsX"/>
    <property type="match status" value="1"/>
</dbReference>
<evidence type="ECO:0000256" key="5">
    <source>
        <dbReference type="ARBA" id="ARBA00023098"/>
    </source>
</evidence>
<dbReference type="NCBIfam" id="TIGR00182">
    <property type="entry name" value="plsX"/>
    <property type="match status" value="1"/>
</dbReference>
<evidence type="ECO:0000313" key="11">
    <source>
        <dbReference type="EMBL" id="ACI17320.1"/>
    </source>
</evidence>
<keyword evidence="12" id="KW-1185">Reference proteome</keyword>
<evidence type="ECO:0000256" key="8">
    <source>
        <dbReference type="ARBA" id="ARBA00024069"/>
    </source>
</evidence>
<keyword evidence="5 10" id="KW-0443">Lipid metabolism</keyword>
<evidence type="ECO:0000256" key="3">
    <source>
        <dbReference type="ARBA" id="ARBA00022516"/>
    </source>
</evidence>
<keyword evidence="3 10" id="KW-0444">Lipid biosynthesis</keyword>
<dbReference type="Proteomes" id="UP000001732">
    <property type="component" value="Chromosome"/>
</dbReference>
<evidence type="ECO:0000256" key="1">
    <source>
        <dbReference type="ARBA" id="ARBA00001232"/>
    </source>
</evidence>
<dbReference type="InterPro" id="IPR012281">
    <property type="entry name" value="Phospholipid_synth_PlsX-like"/>
</dbReference>
<dbReference type="PANTHER" id="PTHR30100">
    <property type="entry name" value="FATTY ACID/PHOSPHOLIPID SYNTHESIS PROTEIN PLSX"/>
    <property type="match status" value="1"/>
</dbReference>
<comment type="function">
    <text evidence="10">Catalyzes the reversible formation of acyl-phosphate (acyl-PO(4)) from acyl-[acyl-carrier-protein] (acyl-ACP). This enzyme utilizes acyl-ACP as fatty acyl donor, but not acyl-CoA.</text>
</comment>
<dbReference type="KEGG" id="cpo:COPRO5265_0501"/>
<dbReference type="EC" id="2.3.1.274" evidence="8 10"/>
<organism evidence="11 12">
    <name type="scientific">Coprothermobacter proteolyticus (strain ATCC 35245 / DSM 5265 / OCM 4 / BT)</name>
    <dbReference type="NCBI Taxonomy" id="309798"/>
    <lineage>
        <taxon>Bacteria</taxon>
        <taxon>Pseudomonadati</taxon>
        <taxon>Coprothermobacterota</taxon>
        <taxon>Coprothermobacteria</taxon>
        <taxon>Coprothermobacterales</taxon>
        <taxon>Coprothermobacteraceae</taxon>
        <taxon>Coprothermobacter</taxon>
    </lineage>
</organism>
<keyword evidence="7 10" id="KW-1208">Phospholipid metabolism</keyword>
<dbReference type="HOGENOM" id="CLU_039379_1_1_9"/>
<dbReference type="eggNOG" id="COG0416">
    <property type="taxonomic scope" value="Bacteria"/>
</dbReference>
<dbReference type="SUPFAM" id="SSF53659">
    <property type="entry name" value="Isocitrate/Isopropylmalate dehydrogenase-like"/>
    <property type="match status" value="1"/>
</dbReference>
<comment type="catalytic activity">
    <reaction evidence="1 10">
        <text>a fatty acyl-[ACP] + phosphate = an acyl phosphate + holo-[ACP]</text>
        <dbReference type="Rhea" id="RHEA:42292"/>
        <dbReference type="Rhea" id="RHEA-COMP:9685"/>
        <dbReference type="Rhea" id="RHEA-COMP:14125"/>
        <dbReference type="ChEBI" id="CHEBI:43474"/>
        <dbReference type="ChEBI" id="CHEBI:59918"/>
        <dbReference type="ChEBI" id="CHEBI:64479"/>
        <dbReference type="ChEBI" id="CHEBI:138651"/>
        <dbReference type="EC" id="2.3.1.274"/>
    </reaction>
</comment>
<comment type="similarity">
    <text evidence="10">Belongs to the PlsX family.</text>
</comment>